<organism evidence="3">
    <name type="scientific">Haemonchus placei</name>
    <name type="common">Barber's pole worm</name>
    <dbReference type="NCBI Taxonomy" id="6290"/>
    <lineage>
        <taxon>Eukaryota</taxon>
        <taxon>Metazoa</taxon>
        <taxon>Ecdysozoa</taxon>
        <taxon>Nematoda</taxon>
        <taxon>Chromadorea</taxon>
        <taxon>Rhabditida</taxon>
        <taxon>Rhabditina</taxon>
        <taxon>Rhabditomorpha</taxon>
        <taxon>Strongyloidea</taxon>
        <taxon>Trichostrongylidae</taxon>
        <taxon>Haemonchus</taxon>
    </lineage>
</organism>
<dbReference type="WBParaSite" id="HPLM_0000160801-mRNA-1">
    <property type="protein sequence ID" value="HPLM_0000160801-mRNA-1"/>
    <property type="gene ID" value="HPLM_0000160801"/>
</dbReference>
<dbReference type="Proteomes" id="UP000268014">
    <property type="component" value="Unassembled WGS sequence"/>
</dbReference>
<sequence>MCPLDFLSGGILHSKVRVIFVVIKSCHSSAASVFVRYPIRISNSRRAPSTYLKLSLYSTSTWRSPRRNWNQGEYSS</sequence>
<evidence type="ECO:0000313" key="2">
    <source>
        <dbReference type="Proteomes" id="UP000268014"/>
    </source>
</evidence>
<gene>
    <name evidence="1" type="ORF">HPLM_LOCUS1606</name>
</gene>
<keyword evidence="2" id="KW-1185">Reference proteome</keyword>
<name>A0A0N4VWD8_HAEPC</name>
<protein>
    <submittedName>
        <fullName evidence="3">Secreted protein</fullName>
    </submittedName>
</protein>
<reference evidence="1 2" key="2">
    <citation type="submission" date="2018-11" db="EMBL/GenBank/DDBJ databases">
        <authorList>
            <consortium name="Pathogen Informatics"/>
        </authorList>
    </citation>
    <scope>NUCLEOTIDE SEQUENCE [LARGE SCALE GENOMIC DNA]</scope>
    <source>
        <strain evidence="1 2">MHpl1</strain>
    </source>
</reference>
<reference evidence="3" key="1">
    <citation type="submission" date="2017-02" db="UniProtKB">
        <authorList>
            <consortium name="WormBaseParasite"/>
        </authorList>
    </citation>
    <scope>IDENTIFICATION</scope>
</reference>
<proteinExistence type="predicted"/>
<evidence type="ECO:0000313" key="3">
    <source>
        <dbReference type="WBParaSite" id="HPLM_0000160801-mRNA-1"/>
    </source>
</evidence>
<dbReference type="AlphaFoldDB" id="A0A0N4VWD8"/>
<evidence type="ECO:0000313" key="1">
    <source>
        <dbReference type="EMBL" id="VDO10353.1"/>
    </source>
</evidence>
<dbReference type="EMBL" id="UZAF01002241">
    <property type="protein sequence ID" value="VDO10353.1"/>
    <property type="molecule type" value="Genomic_DNA"/>
</dbReference>
<accession>A0A0N4VWD8</accession>